<dbReference type="InterPro" id="IPR035642">
    <property type="entry name" value="MraZ_N"/>
</dbReference>
<dbReference type="GO" id="GO:0000976">
    <property type="term" value="F:transcription cis-regulatory region binding"/>
    <property type="evidence" value="ECO:0007669"/>
    <property type="project" value="TreeGrafter"/>
</dbReference>
<dbReference type="EMBL" id="CP054020">
    <property type="protein sequence ID" value="QKI88691.1"/>
    <property type="molecule type" value="Genomic_DNA"/>
</dbReference>
<evidence type="ECO:0000256" key="7">
    <source>
        <dbReference type="HAMAP-Rule" id="MF_01008"/>
    </source>
</evidence>
<dbReference type="CDD" id="cd16321">
    <property type="entry name" value="MraZ_C"/>
    <property type="match status" value="1"/>
</dbReference>
<dbReference type="InterPro" id="IPR038619">
    <property type="entry name" value="MraZ_sf"/>
</dbReference>
<dbReference type="GO" id="GO:0003700">
    <property type="term" value="F:DNA-binding transcription factor activity"/>
    <property type="evidence" value="ECO:0007669"/>
    <property type="project" value="UniProtKB-UniRule"/>
</dbReference>
<dbReference type="PANTHER" id="PTHR34701">
    <property type="entry name" value="TRANSCRIPTIONAL REGULATOR MRAZ"/>
    <property type="match status" value="1"/>
</dbReference>
<sequence length="143" mass="16256">MSVDAKGRIAIPKKFREYLVEEHKSTLIIALDLNAKCLAFYPYQEWRAVEDKIMALPNSSKSVRALQRIFVGRAVEQVMDGQGRILVTKEQLGYAEIAKESTLVGQGKKFELWDRAAWDATCDDILEEIDLEEMSELLGDLSF</sequence>
<dbReference type="CDD" id="cd16320">
    <property type="entry name" value="MraZ_N"/>
    <property type="match status" value="1"/>
</dbReference>
<dbReference type="NCBIfam" id="TIGR00242">
    <property type="entry name" value="division/cell wall cluster transcriptional repressor MraZ"/>
    <property type="match status" value="1"/>
</dbReference>
<evidence type="ECO:0000256" key="4">
    <source>
        <dbReference type="ARBA" id="ARBA00023015"/>
    </source>
</evidence>
<reference evidence="9 10" key="1">
    <citation type="submission" date="2020-05" db="EMBL/GenBank/DDBJ databases">
        <title>Thiomicrorhabdus sediminis sp.nov. and Thiomicrorhabdus xiamenensis sp.nov., novel sulfur-oxidizing bacteria isolated from coastal sediment.</title>
        <authorList>
            <person name="Liu X."/>
        </authorList>
    </citation>
    <scope>NUCLEOTIDE SEQUENCE [LARGE SCALE GENOMIC DNA]</scope>
    <source>
        <strain evidence="9 10">G2</strain>
    </source>
</reference>
<dbReference type="InterPro" id="IPR020603">
    <property type="entry name" value="MraZ_dom"/>
</dbReference>
<name>A0A7D4NPV6_9GAMM</name>
<dbReference type="Proteomes" id="UP000504724">
    <property type="component" value="Chromosome"/>
</dbReference>
<feature type="domain" description="SpoVT-AbrB" evidence="8">
    <location>
        <begin position="1"/>
        <end position="45"/>
    </location>
</feature>
<dbReference type="Pfam" id="PF02381">
    <property type="entry name" value="MraZ"/>
    <property type="match status" value="2"/>
</dbReference>
<evidence type="ECO:0000256" key="1">
    <source>
        <dbReference type="ARBA" id="ARBA00013860"/>
    </source>
</evidence>
<dbReference type="PROSITE" id="PS51740">
    <property type="entry name" value="SPOVT_ABRB"/>
    <property type="match status" value="1"/>
</dbReference>
<evidence type="ECO:0000256" key="3">
    <source>
        <dbReference type="ARBA" id="ARBA00022737"/>
    </source>
</evidence>
<evidence type="ECO:0000256" key="2">
    <source>
        <dbReference type="ARBA" id="ARBA00022490"/>
    </source>
</evidence>
<dbReference type="InterPro" id="IPR003444">
    <property type="entry name" value="MraZ"/>
</dbReference>
<keyword evidence="10" id="KW-1185">Reference proteome</keyword>
<protein>
    <recommendedName>
        <fullName evidence="1 7">Transcriptional regulator MraZ</fullName>
    </recommendedName>
</protein>
<dbReference type="InterPro" id="IPR007159">
    <property type="entry name" value="SpoVT-AbrB_dom"/>
</dbReference>
<dbReference type="SUPFAM" id="SSF89447">
    <property type="entry name" value="AbrB/MazE/MraZ-like"/>
    <property type="match status" value="1"/>
</dbReference>
<dbReference type="InterPro" id="IPR037914">
    <property type="entry name" value="SpoVT-AbrB_sf"/>
</dbReference>
<comment type="subunit">
    <text evidence="7">Forms oligomers.</text>
</comment>
<keyword evidence="4 7" id="KW-0805">Transcription regulation</keyword>
<proteinExistence type="inferred from homology"/>
<gene>
    <name evidence="7 9" type="primary">mraZ</name>
    <name evidence="9" type="ORF">HQN79_03475</name>
</gene>
<dbReference type="AlphaFoldDB" id="A0A7D4NPV6"/>
<keyword evidence="2 7" id="KW-0963">Cytoplasm</keyword>
<keyword evidence="6 7" id="KW-0804">Transcription</keyword>
<dbReference type="GO" id="GO:2000143">
    <property type="term" value="P:negative regulation of DNA-templated transcription initiation"/>
    <property type="evidence" value="ECO:0007669"/>
    <property type="project" value="TreeGrafter"/>
</dbReference>
<accession>A0A7D4NPV6</accession>
<evidence type="ECO:0000259" key="8">
    <source>
        <dbReference type="PROSITE" id="PS51740"/>
    </source>
</evidence>
<organism evidence="9 10">
    <name type="scientific">Thiomicrorhabdus xiamenensis</name>
    <dbReference type="NCBI Taxonomy" id="2739063"/>
    <lineage>
        <taxon>Bacteria</taxon>
        <taxon>Pseudomonadati</taxon>
        <taxon>Pseudomonadota</taxon>
        <taxon>Gammaproteobacteria</taxon>
        <taxon>Thiotrichales</taxon>
        <taxon>Piscirickettsiaceae</taxon>
        <taxon>Thiomicrorhabdus</taxon>
    </lineage>
</organism>
<comment type="subcellular location">
    <subcellularLocation>
        <location evidence="7">Cytoplasm</location>
        <location evidence="7">Nucleoid</location>
    </subcellularLocation>
</comment>
<dbReference type="InterPro" id="IPR035644">
    <property type="entry name" value="MraZ_C"/>
</dbReference>
<dbReference type="PANTHER" id="PTHR34701:SF1">
    <property type="entry name" value="TRANSCRIPTIONAL REGULATOR MRAZ"/>
    <property type="match status" value="1"/>
</dbReference>
<evidence type="ECO:0000256" key="6">
    <source>
        <dbReference type="ARBA" id="ARBA00023163"/>
    </source>
</evidence>
<evidence type="ECO:0000313" key="9">
    <source>
        <dbReference type="EMBL" id="QKI88691.1"/>
    </source>
</evidence>
<dbReference type="KEGG" id="txa:HQN79_03475"/>
<evidence type="ECO:0000256" key="5">
    <source>
        <dbReference type="ARBA" id="ARBA00023125"/>
    </source>
</evidence>
<dbReference type="Gene3D" id="3.40.1550.20">
    <property type="entry name" value="Transcriptional regulator MraZ domain"/>
    <property type="match status" value="1"/>
</dbReference>
<dbReference type="GO" id="GO:0009295">
    <property type="term" value="C:nucleoid"/>
    <property type="evidence" value="ECO:0007669"/>
    <property type="project" value="UniProtKB-SubCell"/>
</dbReference>
<dbReference type="HAMAP" id="MF_01008">
    <property type="entry name" value="MraZ"/>
    <property type="match status" value="1"/>
</dbReference>
<evidence type="ECO:0000313" key="10">
    <source>
        <dbReference type="Proteomes" id="UP000504724"/>
    </source>
</evidence>
<keyword evidence="5 7" id="KW-0238">DNA-binding</keyword>
<keyword evidence="3" id="KW-0677">Repeat</keyword>
<dbReference type="GO" id="GO:0005737">
    <property type="term" value="C:cytoplasm"/>
    <property type="evidence" value="ECO:0007669"/>
    <property type="project" value="UniProtKB-UniRule"/>
</dbReference>
<comment type="similarity">
    <text evidence="7">Belongs to the MraZ family.</text>
</comment>